<feature type="transmembrane region" description="Helical" evidence="10">
    <location>
        <begin position="137"/>
        <end position="156"/>
    </location>
</feature>
<feature type="transmembrane region" description="Helical" evidence="10">
    <location>
        <begin position="204"/>
        <end position="222"/>
    </location>
</feature>
<keyword evidence="12" id="KW-1185">Reference proteome</keyword>
<comment type="subcellular location">
    <subcellularLocation>
        <location evidence="1">Membrane</location>
        <topology evidence="1">Multi-pass membrane protein</topology>
    </subcellularLocation>
</comment>
<evidence type="ECO:0000313" key="12">
    <source>
        <dbReference type="Proteomes" id="UP001217089"/>
    </source>
</evidence>
<gene>
    <name evidence="11" type="ORF">KUTeg_006542</name>
</gene>
<evidence type="ECO:0000256" key="5">
    <source>
        <dbReference type="ARBA" id="ARBA00022832"/>
    </source>
</evidence>
<evidence type="ECO:0000256" key="8">
    <source>
        <dbReference type="ARBA" id="ARBA00023136"/>
    </source>
</evidence>
<dbReference type="Pfam" id="PF01151">
    <property type="entry name" value="ELO"/>
    <property type="match status" value="1"/>
</dbReference>
<keyword evidence="4 10" id="KW-0812">Transmembrane</keyword>
<feature type="transmembrane region" description="Helical" evidence="10">
    <location>
        <begin position="6"/>
        <end position="26"/>
    </location>
</feature>
<evidence type="ECO:0000313" key="11">
    <source>
        <dbReference type="EMBL" id="KAJ8315908.1"/>
    </source>
</evidence>
<dbReference type="EMBL" id="JARBDR010000332">
    <property type="protein sequence ID" value="KAJ8315908.1"/>
    <property type="molecule type" value="Genomic_DNA"/>
</dbReference>
<keyword evidence="3 10" id="KW-0808">Transferase</keyword>
<comment type="similarity">
    <text evidence="10">Belongs to the ELO family.</text>
</comment>
<comment type="caution">
    <text evidence="11">The sequence shown here is derived from an EMBL/GenBank/DDBJ whole genome shotgun (WGS) entry which is preliminary data.</text>
</comment>
<dbReference type="PANTHER" id="PTHR11157:SF17">
    <property type="entry name" value="ELONGATION OF VERY LONG CHAIN FATTY ACIDS PROTEIN 6"/>
    <property type="match status" value="1"/>
</dbReference>
<keyword evidence="8 10" id="KW-0472">Membrane</keyword>
<name>A0ABQ9FEY9_TEGGR</name>
<dbReference type="PROSITE" id="PS01188">
    <property type="entry name" value="ELO"/>
    <property type="match status" value="1"/>
</dbReference>
<evidence type="ECO:0000256" key="7">
    <source>
        <dbReference type="ARBA" id="ARBA00023098"/>
    </source>
</evidence>
<evidence type="ECO:0000256" key="2">
    <source>
        <dbReference type="ARBA" id="ARBA00022516"/>
    </source>
</evidence>
<keyword evidence="5 10" id="KW-0276">Fatty acid metabolism</keyword>
<accession>A0ABQ9FEY9</accession>
<dbReference type="InterPro" id="IPR002076">
    <property type="entry name" value="ELO_fam"/>
</dbReference>
<evidence type="ECO:0000256" key="6">
    <source>
        <dbReference type="ARBA" id="ARBA00022989"/>
    </source>
</evidence>
<protein>
    <recommendedName>
        <fullName evidence="10">Elongation of very long chain fatty acids protein</fullName>
        <ecNumber evidence="10">2.3.1.199</ecNumber>
    </recommendedName>
    <alternativeName>
        <fullName evidence="10">Very-long-chain 3-oxoacyl-CoA synthase</fullName>
    </alternativeName>
</protein>
<evidence type="ECO:0000256" key="3">
    <source>
        <dbReference type="ARBA" id="ARBA00022679"/>
    </source>
</evidence>
<feature type="transmembrane region" description="Helical" evidence="10">
    <location>
        <begin position="38"/>
        <end position="57"/>
    </location>
</feature>
<evidence type="ECO:0000256" key="9">
    <source>
        <dbReference type="ARBA" id="ARBA00023160"/>
    </source>
</evidence>
<keyword evidence="2 10" id="KW-0444">Lipid biosynthesis</keyword>
<evidence type="ECO:0000256" key="10">
    <source>
        <dbReference type="RuleBase" id="RU361115"/>
    </source>
</evidence>
<sequence length="232" mass="27551">MKEHWADSFIYSGVYLILVFGGKVYMQHRQRYELRPYLALWSGILAIFSIFGSFRTVPEFVSTIRDKGLQYSICQPTFLDVRVTAFWCALFTLSKVYELGDTMFIVLRKQQLIFLHWYHHVTVLIYTWYSYPVKIGSGRWFMTMNYVVHSFMYTYYALRAMRFNVPKFVNIVITGLQLLQMIIGSIINVWSYQIKSNGGKCSQSMENIIFSMIIYFITKLYIEQSWNLYLTN</sequence>
<feature type="transmembrane region" description="Helical" evidence="10">
    <location>
        <begin position="69"/>
        <end position="91"/>
    </location>
</feature>
<feature type="transmembrane region" description="Helical" evidence="10">
    <location>
        <begin position="168"/>
        <end position="192"/>
    </location>
</feature>
<proteinExistence type="inferred from homology"/>
<evidence type="ECO:0000256" key="4">
    <source>
        <dbReference type="ARBA" id="ARBA00022692"/>
    </source>
</evidence>
<dbReference type="Proteomes" id="UP001217089">
    <property type="component" value="Unassembled WGS sequence"/>
</dbReference>
<dbReference type="PANTHER" id="PTHR11157">
    <property type="entry name" value="FATTY ACID ACYL TRANSFERASE-RELATED"/>
    <property type="match status" value="1"/>
</dbReference>
<feature type="transmembrane region" description="Helical" evidence="10">
    <location>
        <begin position="112"/>
        <end position="131"/>
    </location>
</feature>
<keyword evidence="7 10" id="KW-0443">Lipid metabolism</keyword>
<keyword evidence="9 10" id="KW-0275">Fatty acid biosynthesis</keyword>
<comment type="catalytic activity">
    <reaction evidence="10">
        <text>a very-long-chain acyl-CoA + malonyl-CoA + H(+) = a very-long-chain 3-oxoacyl-CoA + CO2 + CoA</text>
        <dbReference type="Rhea" id="RHEA:32727"/>
        <dbReference type="ChEBI" id="CHEBI:15378"/>
        <dbReference type="ChEBI" id="CHEBI:16526"/>
        <dbReference type="ChEBI" id="CHEBI:57287"/>
        <dbReference type="ChEBI" id="CHEBI:57384"/>
        <dbReference type="ChEBI" id="CHEBI:90725"/>
        <dbReference type="ChEBI" id="CHEBI:90736"/>
        <dbReference type="EC" id="2.3.1.199"/>
    </reaction>
</comment>
<dbReference type="EC" id="2.3.1.199" evidence="10"/>
<evidence type="ECO:0000256" key="1">
    <source>
        <dbReference type="ARBA" id="ARBA00004141"/>
    </source>
</evidence>
<dbReference type="InterPro" id="IPR030457">
    <property type="entry name" value="ELO_CS"/>
</dbReference>
<organism evidence="11 12">
    <name type="scientific">Tegillarca granosa</name>
    <name type="common">Malaysian cockle</name>
    <name type="synonym">Anadara granosa</name>
    <dbReference type="NCBI Taxonomy" id="220873"/>
    <lineage>
        <taxon>Eukaryota</taxon>
        <taxon>Metazoa</taxon>
        <taxon>Spiralia</taxon>
        <taxon>Lophotrochozoa</taxon>
        <taxon>Mollusca</taxon>
        <taxon>Bivalvia</taxon>
        <taxon>Autobranchia</taxon>
        <taxon>Pteriomorphia</taxon>
        <taxon>Arcoida</taxon>
        <taxon>Arcoidea</taxon>
        <taxon>Arcidae</taxon>
        <taxon>Tegillarca</taxon>
    </lineage>
</organism>
<keyword evidence="6 10" id="KW-1133">Transmembrane helix</keyword>
<reference evidence="11 12" key="1">
    <citation type="submission" date="2022-12" db="EMBL/GenBank/DDBJ databases">
        <title>Chromosome-level genome of Tegillarca granosa.</title>
        <authorList>
            <person name="Kim J."/>
        </authorList>
    </citation>
    <scope>NUCLEOTIDE SEQUENCE [LARGE SCALE GENOMIC DNA]</scope>
    <source>
        <strain evidence="11">Teg-2019</strain>
        <tissue evidence="11">Adductor muscle</tissue>
    </source>
</reference>